<dbReference type="STRING" id="225164.V4B763"/>
<dbReference type="GO" id="GO:0005509">
    <property type="term" value="F:calcium ion binding"/>
    <property type="evidence" value="ECO:0007669"/>
    <property type="project" value="InterPro"/>
</dbReference>
<dbReference type="OMA" id="VECTTKE"/>
<keyword evidence="1" id="KW-0677">Repeat</keyword>
<reference evidence="3 4" key="1">
    <citation type="journal article" date="2013" name="Nature">
        <title>Insights into bilaterian evolution from three spiralian genomes.</title>
        <authorList>
            <person name="Simakov O."/>
            <person name="Marletaz F."/>
            <person name="Cho S.J."/>
            <person name="Edsinger-Gonzales E."/>
            <person name="Havlak P."/>
            <person name="Hellsten U."/>
            <person name="Kuo D.H."/>
            <person name="Larsson T."/>
            <person name="Lv J."/>
            <person name="Arendt D."/>
            <person name="Savage R."/>
            <person name="Osoegawa K."/>
            <person name="de Jong P."/>
            <person name="Grimwood J."/>
            <person name="Chapman J.A."/>
            <person name="Shapiro H."/>
            <person name="Aerts A."/>
            <person name="Otillar R.P."/>
            <person name="Terry A.Y."/>
            <person name="Boore J.L."/>
            <person name="Grigoriev I.V."/>
            <person name="Lindberg D.R."/>
            <person name="Seaver E.C."/>
            <person name="Weisblat D.A."/>
            <person name="Putnam N.H."/>
            <person name="Rokhsar D.S."/>
        </authorList>
    </citation>
    <scope>NUCLEOTIDE SEQUENCE [LARGE SCALE GENOMIC DNA]</scope>
</reference>
<dbReference type="Pfam" id="PF13499">
    <property type="entry name" value="EF-hand_7"/>
    <property type="match status" value="2"/>
</dbReference>
<dbReference type="FunFam" id="1.10.238.10:FF:000527">
    <property type="entry name" value="Calmodulin-3"/>
    <property type="match status" value="1"/>
</dbReference>
<evidence type="ECO:0000256" key="1">
    <source>
        <dbReference type="ARBA" id="ARBA00022737"/>
    </source>
</evidence>
<dbReference type="SUPFAM" id="SSF47473">
    <property type="entry name" value="EF-hand"/>
    <property type="match status" value="1"/>
</dbReference>
<name>V4B763_LOTGI</name>
<dbReference type="InterPro" id="IPR002048">
    <property type="entry name" value="EF_hand_dom"/>
</dbReference>
<dbReference type="PANTHER" id="PTHR23048">
    <property type="entry name" value="MYOSIN LIGHT CHAIN 1, 3"/>
    <property type="match status" value="1"/>
</dbReference>
<gene>
    <name evidence="3" type="ORF">LOTGIDRAFT_171463</name>
</gene>
<evidence type="ECO:0000313" key="3">
    <source>
        <dbReference type="EMBL" id="ESP03376.1"/>
    </source>
</evidence>
<dbReference type="PANTHER" id="PTHR23048:SF0">
    <property type="entry name" value="CALMODULIN LIKE 3"/>
    <property type="match status" value="1"/>
</dbReference>
<dbReference type="EMBL" id="KB200027">
    <property type="protein sequence ID" value="ESP03376.1"/>
    <property type="molecule type" value="Genomic_DNA"/>
</dbReference>
<proteinExistence type="predicted"/>
<dbReference type="GeneID" id="20241795"/>
<dbReference type="OrthoDB" id="6056726at2759"/>
<dbReference type="GO" id="GO:0016460">
    <property type="term" value="C:myosin II complex"/>
    <property type="evidence" value="ECO:0007669"/>
    <property type="project" value="TreeGrafter"/>
</dbReference>
<dbReference type="KEGG" id="lgi:LOTGIDRAFT_171463"/>
<dbReference type="RefSeq" id="XP_009045909.1">
    <property type="nucleotide sequence ID" value="XM_009047661.1"/>
</dbReference>
<keyword evidence="4" id="KW-1185">Reference proteome</keyword>
<accession>V4B763</accession>
<dbReference type="InterPro" id="IPR050230">
    <property type="entry name" value="CALM/Myosin/TropC-like"/>
</dbReference>
<sequence length="155" mass="18057">MHIKTSRSDDEYTLTEDQRLELREAFSLFEKTGKGRINVKDLGMLLRSLGWNPSEQDMEEAKRELEVNKRGHIPFADIERYVARRGGIYWDNNDEEDILSAFRALDRNGCGKIKVADFKHFMMTMGEQMSVEEVEELVECTAKSDQDVIDYKDKI</sequence>
<evidence type="ECO:0000313" key="4">
    <source>
        <dbReference type="Proteomes" id="UP000030746"/>
    </source>
</evidence>
<feature type="domain" description="EF-hand" evidence="2">
    <location>
        <begin position="93"/>
        <end position="128"/>
    </location>
</feature>
<dbReference type="CTD" id="20241795"/>
<protein>
    <recommendedName>
        <fullName evidence="2">EF-hand domain-containing protein</fullName>
    </recommendedName>
</protein>
<dbReference type="InterPro" id="IPR011992">
    <property type="entry name" value="EF-hand-dom_pair"/>
</dbReference>
<dbReference type="PROSITE" id="PS50222">
    <property type="entry name" value="EF_HAND_2"/>
    <property type="match status" value="2"/>
</dbReference>
<evidence type="ECO:0000259" key="2">
    <source>
        <dbReference type="PROSITE" id="PS50222"/>
    </source>
</evidence>
<dbReference type="Gene3D" id="1.10.238.10">
    <property type="entry name" value="EF-hand"/>
    <property type="match status" value="2"/>
</dbReference>
<organism evidence="3 4">
    <name type="scientific">Lottia gigantea</name>
    <name type="common">Giant owl limpet</name>
    <dbReference type="NCBI Taxonomy" id="225164"/>
    <lineage>
        <taxon>Eukaryota</taxon>
        <taxon>Metazoa</taxon>
        <taxon>Spiralia</taxon>
        <taxon>Lophotrochozoa</taxon>
        <taxon>Mollusca</taxon>
        <taxon>Gastropoda</taxon>
        <taxon>Patellogastropoda</taxon>
        <taxon>Lottioidea</taxon>
        <taxon>Lottiidae</taxon>
        <taxon>Lottia</taxon>
    </lineage>
</organism>
<dbReference type="Proteomes" id="UP000030746">
    <property type="component" value="Unassembled WGS sequence"/>
</dbReference>
<dbReference type="SMART" id="SM00054">
    <property type="entry name" value="EFh"/>
    <property type="match status" value="2"/>
</dbReference>
<dbReference type="CDD" id="cd00051">
    <property type="entry name" value="EFh"/>
    <property type="match status" value="1"/>
</dbReference>
<dbReference type="HOGENOM" id="CLU_061288_2_1_1"/>
<dbReference type="AlphaFoldDB" id="V4B763"/>
<feature type="domain" description="EF-hand" evidence="2">
    <location>
        <begin position="17"/>
        <end position="52"/>
    </location>
</feature>